<protein>
    <submittedName>
        <fullName evidence="1">Uncharacterized protein</fullName>
    </submittedName>
</protein>
<accession>A0A2G8SYQ2</accession>
<reference evidence="1 2" key="1">
    <citation type="submission" date="2017-10" db="EMBL/GenBank/DDBJ databases">
        <title>Massilia psychrophilum sp. nov., a novel purple-pigmented bacterium isolated from Tianshan glacier, Xinjiang Municipality, China.</title>
        <authorList>
            <person name="Wang H."/>
        </authorList>
    </citation>
    <scope>NUCLEOTIDE SEQUENCE [LARGE SCALE GENOMIC DNA]</scope>
    <source>
        <strain evidence="1 2">JCM 30813</strain>
    </source>
</reference>
<evidence type="ECO:0000313" key="2">
    <source>
        <dbReference type="Proteomes" id="UP000228593"/>
    </source>
</evidence>
<evidence type="ECO:0000313" key="1">
    <source>
        <dbReference type="EMBL" id="PIL38598.1"/>
    </source>
</evidence>
<sequence>MTTDPSTNELSADQAHISDAAANNITRHECHAELAAFVDALTMQRPVPVEKVAKLLEHSMKDSMTASTSLIEDQMRLDHWDVDLAAGETLGALAYRAQRFLETPEGVRLYNFFAKTYAKTTGEVYD</sequence>
<name>A0A2G8SYQ2_9BURK</name>
<gene>
    <name evidence="1" type="ORF">CR103_16925</name>
</gene>
<keyword evidence="2" id="KW-1185">Reference proteome</keyword>
<dbReference type="AlphaFoldDB" id="A0A2G8SYQ2"/>
<comment type="caution">
    <text evidence="1">The sequence shown here is derived from an EMBL/GenBank/DDBJ whole genome shotgun (WGS) entry which is preliminary data.</text>
</comment>
<organism evidence="1 2">
    <name type="scientific">Massilia psychrophila</name>
    <dbReference type="NCBI Taxonomy" id="1603353"/>
    <lineage>
        <taxon>Bacteria</taxon>
        <taxon>Pseudomonadati</taxon>
        <taxon>Pseudomonadota</taxon>
        <taxon>Betaproteobacteria</taxon>
        <taxon>Burkholderiales</taxon>
        <taxon>Oxalobacteraceae</taxon>
        <taxon>Telluria group</taxon>
        <taxon>Massilia</taxon>
    </lineage>
</organism>
<dbReference type="EMBL" id="PDOB01000032">
    <property type="protein sequence ID" value="PIL38598.1"/>
    <property type="molecule type" value="Genomic_DNA"/>
</dbReference>
<proteinExistence type="predicted"/>
<dbReference type="Proteomes" id="UP000228593">
    <property type="component" value="Unassembled WGS sequence"/>
</dbReference>
<dbReference type="RefSeq" id="WP_099917128.1">
    <property type="nucleotide sequence ID" value="NZ_BMHS01000005.1"/>
</dbReference>